<gene>
    <name evidence="6" type="ORF">DB32_005336</name>
</gene>
<dbReference type="SUPFAM" id="SSF52172">
    <property type="entry name" value="CheY-like"/>
    <property type="match status" value="1"/>
</dbReference>
<protein>
    <submittedName>
        <fullName evidence="6">Two-component nitrogen fixation transcriptional regulator FixJ</fullName>
    </submittedName>
</protein>
<keyword evidence="4" id="KW-0597">Phosphoprotein</keyword>
<dbReference type="InterPro" id="IPR036388">
    <property type="entry name" value="WH-like_DNA-bd_sf"/>
</dbReference>
<evidence type="ECO:0000313" key="7">
    <source>
        <dbReference type="Proteomes" id="UP000034883"/>
    </source>
</evidence>
<dbReference type="InterPro" id="IPR016032">
    <property type="entry name" value="Sig_transdc_resp-reg_C-effctor"/>
</dbReference>
<name>A0A0F6W5Q9_9BACT</name>
<dbReference type="CDD" id="cd00156">
    <property type="entry name" value="REC"/>
    <property type="match status" value="1"/>
</dbReference>
<evidence type="ECO:0000256" key="2">
    <source>
        <dbReference type="ARBA" id="ARBA00023125"/>
    </source>
</evidence>
<accession>A0A0F6W5Q9</accession>
<dbReference type="PROSITE" id="PS50110">
    <property type="entry name" value="RESPONSE_REGULATORY"/>
    <property type="match status" value="1"/>
</dbReference>
<dbReference type="GO" id="GO:0000160">
    <property type="term" value="P:phosphorelay signal transduction system"/>
    <property type="evidence" value="ECO:0007669"/>
    <property type="project" value="InterPro"/>
</dbReference>
<evidence type="ECO:0000256" key="3">
    <source>
        <dbReference type="ARBA" id="ARBA00023163"/>
    </source>
</evidence>
<dbReference type="SUPFAM" id="SSF46894">
    <property type="entry name" value="C-terminal effector domain of the bipartite response regulators"/>
    <property type="match status" value="1"/>
</dbReference>
<dbReference type="SMART" id="SM00421">
    <property type="entry name" value="HTH_LUXR"/>
    <property type="match status" value="1"/>
</dbReference>
<keyword evidence="1" id="KW-0805">Transcription regulation</keyword>
<dbReference type="AlphaFoldDB" id="A0A0F6W5Q9"/>
<dbReference type="GO" id="GO:0003677">
    <property type="term" value="F:DNA binding"/>
    <property type="evidence" value="ECO:0007669"/>
    <property type="project" value="UniProtKB-KW"/>
</dbReference>
<keyword evidence="7" id="KW-1185">Reference proteome</keyword>
<dbReference type="KEGG" id="samy:DB32_005336"/>
<sequence>MVEDDPHGAEAVARVVRRHAEVVIRSTRADALAELDGVGREGWIAVIIDVGLADGSGLELLADIRQRWDDLPALVVTGQDSRALANRAQALRAEFAFKPFGPDNVLRFVESAIARDPDARVAQVIDELATAWGLTPREREIVTLVVAGHSRDGVMVILGVTENTLKSQTRSLLHKARAASLEAVARAVLERAVGLPLAPGTVPERR</sequence>
<evidence type="ECO:0000256" key="1">
    <source>
        <dbReference type="ARBA" id="ARBA00023015"/>
    </source>
</evidence>
<keyword evidence="2" id="KW-0238">DNA-binding</keyword>
<dbReference type="InterPro" id="IPR011006">
    <property type="entry name" value="CheY-like_superfamily"/>
</dbReference>
<dbReference type="Pfam" id="PF00072">
    <property type="entry name" value="Response_reg"/>
    <property type="match status" value="1"/>
</dbReference>
<reference evidence="6 7" key="1">
    <citation type="submission" date="2015-03" db="EMBL/GenBank/DDBJ databases">
        <title>Genome assembly of Sandaracinus amylolyticus DSM 53668.</title>
        <authorList>
            <person name="Sharma G."/>
            <person name="Subramanian S."/>
        </authorList>
    </citation>
    <scope>NUCLEOTIDE SEQUENCE [LARGE SCALE GENOMIC DNA]</scope>
    <source>
        <strain evidence="6 7">DSM 53668</strain>
    </source>
</reference>
<evidence type="ECO:0000259" key="5">
    <source>
        <dbReference type="PROSITE" id="PS50110"/>
    </source>
</evidence>
<dbReference type="PANTHER" id="PTHR44688:SF16">
    <property type="entry name" value="DNA-BINDING TRANSCRIPTIONAL ACTIVATOR DEVR_DOSR"/>
    <property type="match status" value="1"/>
</dbReference>
<dbReference type="Gene3D" id="3.40.50.2300">
    <property type="match status" value="1"/>
</dbReference>
<keyword evidence="3" id="KW-0804">Transcription</keyword>
<evidence type="ECO:0000313" key="6">
    <source>
        <dbReference type="EMBL" id="AKF08187.1"/>
    </source>
</evidence>
<feature type="modified residue" description="4-aspartylphosphate" evidence="4">
    <location>
        <position position="49"/>
    </location>
</feature>
<dbReference type="PRINTS" id="PR00038">
    <property type="entry name" value="HTHLUXR"/>
</dbReference>
<organism evidence="6 7">
    <name type="scientific">Sandaracinus amylolyticus</name>
    <dbReference type="NCBI Taxonomy" id="927083"/>
    <lineage>
        <taxon>Bacteria</taxon>
        <taxon>Pseudomonadati</taxon>
        <taxon>Myxococcota</taxon>
        <taxon>Polyangia</taxon>
        <taxon>Polyangiales</taxon>
        <taxon>Sandaracinaceae</taxon>
        <taxon>Sandaracinus</taxon>
    </lineage>
</organism>
<dbReference type="Gene3D" id="1.10.10.10">
    <property type="entry name" value="Winged helix-like DNA-binding domain superfamily/Winged helix DNA-binding domain"/>
    <property type="match status" value="1"/>
</dbReference>
<dbReference type="Proteomes" id="UP000034883">
    <property type="component" value="Chromosome"/>
</dbReference>
<proteinExistence type="predicted"/>
<dbReference type="STRING" id="927083.DB32_005336"/>
<dbReference type="EMBL" id="CP011125">
    <property type="protein sequence ID" value="AKF08187.1"/>
    <property type="molecule type" value="Genomic_DNA"/>
</dbReference>
<evidence type="ECO:0000256" key="4">
    <source>
        <dbReference type="PROSITE-ProRule" id="PRU00169"/>
    </source>
</evidence>
<dbReference type="GO" id="GO:0006355">
    <property type="term" value="P:regulation of DNA-templated transcription"/>
    <property type="evidence" value="ECO:0007669"/>
    <property type="project" value="InterPro"/>
</dbReference>
<dbReference type="InterPro" id="IPR001789">
    <property type="entry name" value="Sig_transdc_resp-reg_receiver"/>
</dbReference>
<dbReference type="InterPro" id="IPR000792">
    <property type="entry name" value="Tscrpt_reg_LuxR_C"/>
</dbReference>
<feature type="domain" description="Response regulatory" evidence="5">
    <location>
        <begin position="1"/>
        <end position="113"/>
    </location>
</feature>
<dbReference type="PANTHER" id="PTHR44688">
    <property type="entry name" value="DNA-BINDING TRANSCRIPTIONAL ACTIVATOR DEVR_DOSR"/>
    <property type="match status" value="1"/>
</dbReference>